<protein>
    <recommendedName>
        <fullName evidence="2">DUF7074 domain-containing protein</fullName>
    </recommendedName>
</protein>
<reference evidence="4" key="1">
    <citation type="journal article" date="2023" name="Proc. Natl. Acad. Sci. U.S.A.">
        <title>Genomic and structural basis for evolution of tropane alkaloid biosynthesis.</title>
        <authorList>
            <person name="Wanga Y.-J."/>
            <person name="Taina T."/>
            <person name="Yua J.-Y."/>
            <person name="Lia J."/>
            <person name="Xua B."/>
            <person name="Chenc J."/>
            <person name="D'Auriad J.C."/>
            <person name="Huanga J.-P."/>
            <person name="Huanga S.-X."/>
        </authorList>
    </citation>
    <scope>NUCLEOTIDE SEQUENCE [LARGE SCALE GENOMIC DNA]</scope>
    <source>
        <strain evidence="4">cv. KIB-2019</strain>
    </source>
</reference>
<dbReference type="Pfam" id="PF23269">
    <property type="entry name" value="DUF7074"/>
    <property type="match status" value="1"/>
</dbReference>
<feature type="compositionally biased region" description="Basic and acidic residues" evidence="1">
    <location>
        <begin position="173"/>
        <end position="187"/>
    </location>
</feature>
<gene>
    <name evidence="3" type="ORF">K7X08_022050</name>
</gene>
<comment type="caution">
    <text evidence="3">The sequence shown here is derived from an EMBL/GenBank/DDBJ whole genome shotgun (WGS) entry which is preliminary data.</text>
</comment>
<sequence length="220" mass="24710">MRPWSWGFVFTIITATYEPEDPLFHPSTKITNFLTSKSNATFKADDTVMKTDVDVSLPATEFGIENNPDCQGKTDEPIDCTDPDVFHLLMRAAIEKFKDIHFYRFGKSVRGSNDSSCHMAWQIRPKEGKTVVFYKDYREFVVSRSENCTLSVVSIGDYHSGPNARKRKRKNKDKTSAKSDEGFEKAQAKTGEQNITLPEVSEAVNDSLPVVESESSFSGG</sequence>
<evidence type="ECO:0000259" key="2">
    <source>
        <dbReference type="Pfam" id="PF23269"/>
    </source>
</evidence>
<organism evidence="3 4">
    <name type="scientific">Anisodus acutangulus</name>
    <dbReference type="NCBI Taxonomy" id="402998"/>
    <lineage>
        <taxon>Eukaryota</taxon>
        <taxon>Viridiplantae</taxon>
        <taxon>Streptophyta</taxon>
        <taxon>Embryophyta</taxon>
        <taxon>Tracheophyta</taxon>
        <taxon>Spermatophyta</taxon>
        <taxon>Magnoliopsida</taxon>
        <taxon>eudicotyledons</taxon>
        <taxon>Gunneridae</taxon>
        <taxon>Pentapetalae</taxon>
        <taxon>asterids</taxon>
        <taxon>lamiids</taxon>
        <taxon>Solanales</taxon>
        <taxon>Solanaceae</taxon>
        <taxon>Solanoideae</taxon>
        <taxon>Hyoscyameae</taxon>
        <taxon>Anisodus</taxon>
    </lineage>
</organism>
<keyword evidence="4" id="KW-1185">Reference proteome</keyword>
<evidence type="ECO:0000313" key="4">
    <source>
        <dbReference type="Proteomes" id="UP001152561"/>
    </source>
</evidence>
<dbReference type="InterPro" id="IPR055502">
    <property type="entry name" value="DUF7074"/>
</dbReference>
<feature type="domain" description="DUF7074" evidence="2">
    <location>
        <begin position="75"/>
        <end position="160"/>
    </location>
</feature>
<proteinExistence type="predicted"/>
<accession>A0A9Q1QUX5</accession>
<feature type="region of interest" description="Disordered" evidence="1">
    <location>
        <begin position="160"/>
        <end position="220"/>
    </location>
</feature>
<dbReference type="EMBL" id="JAJAGQ010000023">
    <property type="protein sequence ID" value="KAJ8528358.1"/>
    <property type="molecule type" value="Genomic_DNA"/>
</dbReference>
<dbReference type="PANTHER" id="PTHR31469:SF14">
    <property type="entry name" value="O-FUCOSYLTRANSFERASE FAMILY PROTEIN"/>
    <property type="match status" value="1"/>
</dbReference>
<dbReference type="Proteomes" id="UP001152561">
    <property type="component" value="Unassembled WGS sequence"/>
</dbReference>
<dbReference type="GO" id="GO:0005794">
    <property type="term" value="C:Golgi apparatus"/>
    <property type="evidence" value="ECO:0007669"/>
    <property type="project" value="TreeGrafter"/>
</dbReference>
<dbReference type="AlphaFoldDB" id="A0A9Q1QUX5"/>
<evidence type="ECO:0000313" key="3">
    <source>
        <dbReference type="EMBL" id="KAJ8528358.1"/>
    </source>
</evidence>
<evidence type="ECO:0000256" key="1">
    <source>
        <dbReference type="SAM" id="MobiDB-lite"/>
    </source>
</evidence>
<name>A0A9Q1QUX5_9SOLA</name>
<dbReference type="PANTHER" id="PTHR31469">
    <property type="entry name" value="OS07G0633600 PROTEIN"/>
    <property type="match status" value="1"/>
</dbReference>